<sequence>MSLLDLVAPCKKVVVNQAADEAPEIALDVYGLTTEDFIRLADEHAKILAAIFFHNAKEETKASDNSKVIMLHFPAFGASCISLGCKQPGSAEHVRNLPLMTQVELLSTVLALTFPEGLKKSLEKLAPTIALLLKK</sequence>
<proteinExistence type="predicted"/>
<organism evidence="1 2">
    <name type="scientific">Pseudomonas fulva</name>
    <dbReference type="NCBI Taxonomy" id="47880"/>
    <lineage>
        <taxon>Bacteria</taxon>
        <taxon>Pseudomonadati</taxon>
        <taxon>Pseudomonadota</taxon>
        <taxon>Gammaproteobacteria</taxon>
        <taxon>Pseudomonadales</taxon>
        <taxon>Pseudomonadaceae</taxon>
        <taxon>Pseudomonas</taxon>
    </lineage>
</organism>
<gene>
    <name evidence="1" type="ORF">IZU98_08160</name>
</gene>
<dbReference type="RefSeq" id="WP_196110586.1">
    <property type="nucleotide sequence ID" value="NZ_CP064943.1"/>
</dbReference>
<dbReference type="AlphaFoldDB" id="A0A7S9Q9M2"/>
<protein>
    <submittedName>
        <fullName evidence="1">Uncharacterized protein</fullName>
    </submittedName>
</protein>
<evidence type="ECO:0000313" key="2">
    <source>
        <dbReference type="Proteomes" id="UP000594430"/>
    </source>
</evidence>
<dbReference type="Pfam" id="PF23789">
    <property type="entry name" value="Pre_tape_measure"/>
    <property type="match status" value="1"/>
</dbReference>
<reference evidence="1 2" key="1">
    <citation type="submission" date="2020-11" db="EMBL/GenBank/DDBJ databases">
        <title>Pseudomonas fulva producing VIM-24.</title>
        <authorList>
            <person name="Liu S."/>
        </authorList>
    </citation>
    <scope>NUCLEOTIDE SEQUENCE [LARGE SCALE GENOMIC DNA]</scope>
    <source>
        <strain evidence="1 2">ZDHY414</strain>
    </source>
</reference>
<name>A0A7S9Q9M2_9PSED</name>
<dbReference type="Proteomes" id="UP000594430">
    <property type="component" value="Chromosome"/>
</dbReference>
<dbReference type="InterPro" id="IPR057378">
    <property type="entry name" value="Pre_tape_measure"/>
</dbReference>
<dbReference type="EMBL" id="CP064946">
    <property type="protein sequence ID" value="QPH50660.1"/>
    <property type="molecule type" value="Genomic_DNA"/>
</dbReference>
<evidence type="ECO:0000313" key="1">
    <source>
        <dbReference type="EMBL" id="QPH50660.1"/>
    </source>
</evidence>
<accession>A0A7S9Q9M2</accession>